<protein>
    <submittedName>
        <fullName evidence="2">YceI family protein</fullName>
    </submittedName>
</protein>
<dbReference type="Pfam" id="PF04264">
    <property type="entry name" value="YceI"/>
    <property type="match status" value="1"/>
</dbReference>
<evidence type="ECO:0000259" key="1">
    <source>
        <dbReference type="SMART" id="SM00867"/>
    </source>
</evidence>
<organism evidence="2 3">
    <name type="scientific">Dokdonia ponticola</name>
    <dbReference type="NCBI Taxonomy" id="2041041"/>
    <lineage>
        <taxon>Bacteria</taxon>
        <taxon>Pseudomonadati</taxon>
        <taxon>Bacteroidota</taxon>
        <taxon>Flavobacteriia</taxon>
        <taxon>Flavobacteriales</taxon>
        <taxon>Flavobacteriaceae</taxon>
        <taxon>Dokdonia</taxon>
    </lineage>
</organism>
<proteinExistence type="predicted"/>
<name>A0ABV9HZI1_9FLAO</name>
<keyword evidence="3" id="KW-1185">Reference proteome</keyword>
<reference evidence="3" key="1">
    <citation type="journal article" date="2019" name="Int. J. Syst. Evol. Microbiol.">
        <title>The Global Catalogue of Microorganisms (GCM) 10K type strain sequencing project: providing services to taxonomists for standard genome sequencing and annotation.</title>
        <authorList>
            <consortium name="The Broad Institute Genomics Platform"/>
            <consortium name="The Broad Institute Genome Sequencing Center for Infectious Disease"/>
            <person name="Wu L."/>
            <person name="Ma J."/>
        </authorList>
    </citation>
    <scope>NUCLEOTIDE SEQUENCE [LARGE SCALE GENOMIC DNA]</scope>
    <source>
        <strain evidence="3">YJ-61-S</strain>
    </source>
</reference>
<dbReference type="InterPro" id="IPR036761">
    <property type="entry name" value="TTHA0802/YceI-like_sf"/>
</dbReference>
<gene>
    <name evidence="2" type="ORF">ACFO3O_13350</name>
</gene>
<evidence type="ECO:0000313" key="3">
    <source>
        <dbReference type="Proteomes" id="UP001596043"/>
    </source>
</evidence>
<dbReference type="SMART" id="SM00867">
    <property type="entry name" value="YceI"/>
    <property type="match status" value="1"/>
</dbReference>
<dbReference type="EMBL" id="JBHSFV010000008">
    <property type="protein sequence ID" value="MFC4634900.1"/>
    <property type="molecule type" value="Genomic_DNA"/>
</dbReference>
<dbReference type="Proteomes" id="UP001596043">
    <property type="component" value="Unassembled WGS sequence"/>
</dbReference>
<dbReference type="SUPFAM" id="SSF101874">
    <property type="entry name" value="YceI-like"/>
    <property type="match status" value="1"/>
</dbReference>
<evidence type="ECO:0000313" key="2">
    <source>
        <dbReference type="EMBL" id="MFC4634900.1"/>
    </source>
</evidence>
<feature type="domain" description="Lipid/polyisoprenoid-binding YceI-like" evidence="1">
    <location>
        <begin position="20"/>
        <end position="177"/>
    </location>
</feature>
<sequence length="179" mass="19870">MKTLLLLIGILFCTQGYAQKYYTKTGQIDFEASVPAFEPVKASHKTVTALLDANSGEIAILSLMKGFRFRNALMEEHFNENYMESDTYPKAVFKGTVIDFSKEGLDNNKSFTVKGTLTLHGKTKDVEAVLDVKMVANTLVLKTTFSVAPEEFDIEIPGVVSEKISDKILITADFTLVEK</sequence>
<comment type="caution">
    <text evidence="2">The sequence shown here is derived from an EMBL/GenBank/DDBJ whole genome shotgun (WGS) entry which is preliminary data.</text>
</comment>
<dbReference type="Gene3D" id="2.40.128.110">
    <property type="entry name" value="Lipid/polyisoprenoid-binding, YceI-like"/>
    <property type="match status" value="1"/>
</dbReference>
<dbReference type="InterPro" id="IPR007372">
    <property type="entry name" value="Lipid/polyisoprenoid-bd_YceI"/>
</dbReference>
<dbReference type="RefSeq" id="WP_379979613.1">
    <property type="nucleotide sequence ID" value="NZ_JBHSFV010000008.1"/>
</dbReference>
<accession>A0ABV9HZI1</accession>